<evidence type="ECO:0000313" key="2">
    <source>
        <dbReference type="EMBL" id="RMZ98753.1"/>
    </source>
</evidence>
<accession>A0A3M7PIB4</accession>
<dbReference type="GO" id="GO:0016787">
    <property type="term" value="F:hydrolase activity"/>
    <property type="evidence" value="ECO:0007669"/>
    <property type="project" value="UniProtKB-KW"/>
</dbReference>
<dbReference type="OrthoDB" id="6537736at2759"/>
<organism evidence="2 3">
    <name type="scientific">Brachionus plicatilis</name>
    <name type="common">Marine rotifer</name>
    <name type="synonym">Brachionus muelleri</name>
    <dbReference type="NCBI Taxonomy" id="10195"/>
    <lineage>
        <taxon>Eukaryota</taxon>
        <taxon>Metazoa</taxon>
        <taxon>Spiralia</taxon>
        <taxon>Gnathifera</taxon>
        <taxon>Rotifera</taxon>
        <taxon>Eurotatoria</taxon>
        <taxon>Monogononta</taxon>
        <taxon>Pseudotrocha</taxon>
        <taxon>Ploima</taxon>
        <taxon>Brachionidae</taxon>
        <taxon>Brachionus</taxon>
    </lineage>
</organism>
<dbReference type="STRING" id="10195.A0A3M7PIB4"/>
<keyword evidence="2" id="KW-0378">Hydrolase</keyword>
<reference evidence="2 3" key="1">
    <citation type="journal article" date="2018" name="Sci. Rep.">
        <title>Genomic signatures of local adaptation to the degree of environmental predictability in rotifers.</title>
        <authorList>
            <person name="Franch-Gras L."/>
            <person name="Hahn C."/>
            <person name="Garcia-Roger E.M."/>
            <person name="Carmona M.J."/>
            <person name="Serra M."/>
            <person name="Gomez A."/>
        </authorList>
    </citation>
    <scope>NUCLEOTIDE SEQUENCE [LARGE SCALE GENOMIC DNA]</scope>
    <source>
        <strain evidence="2">HYR1</strain>
    </source>
</reference>
<feature type="region of interest" description="Disordered" evidence="1">
    <location>
        <begin position="1"/>
        <end position="21"/>
    </location>
</feature>
<dbReference type="Proteomes" id="UP000276133">
    <property type="component" value="Unassembled WGS sequence"/>
</dbReference>
<dbReference type="AlphaFoldDB" id="A0A3M7PIB4"/>
<feature type="compositionally biased region" description="Polar residues" evidence="1">
    <location>
        <begin position="7"/>
        <end position="21"/>
    </location>
</feature>
<keyword evidence="3" id="KW-1185">Reference proteome</keyword>
<evidence type="ECO:0000256" key="1">
    <source>
        <dbReference type="SAM" id="MobiDB-lite"/>
    </source>
</evidence>
<sequence length="525" mass="60232">MIKLKTFSPNANSSESNRLNLSDLSEPGNTFLWDLLMNQSSEVKETHLKIVKEAEKQFQIIICLPTTDRRIKFKFIESCIKNIHNADTCPIALRLLTKIFSSFQQCTANTFNFLCEFKNAKKLQPSKPVTDMHTSLFSAHHSTQPANEIHKAVALADFKFNLISEFFISLGNLDRSKEQHMQIQARLQFLSFIYSTIGSVAAFDLSVQNVNDLWSCLAKFEHSSQIKDDIFNWFLSQAKNKDQHALSVDNLKLIFVHKMPVLEPNNFSLSALHLYQELFKIYKSSSGENEEQAKQMEQSAIDYILKLAFKSTLNDVSLSAIQFLNSHHCNNEGEFVQKCLEYLKKSRHRLQSGDCVETSLVEIQRGLLLLKNHLDLSQRKNSYRIRLLQIKEPGYLNHSKCLIDYDKWDGLIRFVCHVNSTRFNFELVMTLSDCVGDLKAVVREILLNCIKSGKEMGSDLVENSDCDKLVFNSNNLNDVDLCKQAYSNLVQELPYHCQSLSKKNISSKIEKGMKLVLKINKTRDM</sequence>
<proteinExistence type="predicted"/>
<comment type="caution">
    <text evidence="2">The sequence shown here is derived from an EMBL/GenBank/DDBJ whole genome shotgun (WGS) entry which is preliminary data.</text>
</comment>
<name>A0A3M7PIB4_BRAPC</name>
<protein>
    <submittedName>
        <fullName evidence="2">Ubiquitin carboxyl-terminal hydrolase 34</fullName>
    </submittedName>
</protein>
<dbReference type="EMBL" id="REGN01010579">
    <property type="protein sequence ID" value="RMZ98753.1"/>
    <property type="molecule type" value="Genomic_DNA"/>
</dbReference>
<evidence type="ECO:0000313" key="3">
    <source>
        <dbReference type="Proteomes" id="UP000276133"/>
    </source>
</evidence>
<gene>
    <name evidence="2" type="ORF">BpHYR1_022055</name>
</gene>